<dbReference type="Proteomes" id="UP000309349">
    <property type="component" value="Segment"/>
</dbReference>
<evidence type="ECO:0000256" key="1">
    <source>
        <dbReference type="SAM" id="Phobius"/>
    </source>
</evidence>
<reference evidence="2 3" key="1">
    <citation type="submission" date="2019-02" db="EMBL/GenBank/DDBJ databases">
        <title>Draft Escherichia bacteriophage genome sequences from raw wastewater.</title>
        <authorList>
            <person name="Keely S.P."/>
            <person name="Herrmann M.P."/>
            <person name="Korajkic A."/>
            <person name="Brinkman N.E."/>
            <person name="McMinn B.R."/>
            <person name="Fout G.S."/>
            <person name="Villegas E.N."/>
        </authorList>
    </citation>
    <scope>NUCLEOTIDE SEQUENCE [LARGE SCALE GENOMIC DNA]</scope>
</reference>
<organism evidence="2 3">
    <name type="scientific">Escherichia phage vB_EcoM_LMP25</name>
    <dbReference type="NCBI Taxonomy" id="2491663"/>
    <lineage>
        <taxon>Viruses</taxon>
        <taxon>Duplodnaviria</taxon>
        <taxon>Heunggongvirae</taxon>
        <taxon>Uroviricota</taxon>
        <taxon>Caudoviricetes</taxon>
        <taxon>Andersonviridae</taxon>
        <taxon>Ounavirinae</taxon>
        <taxon>Felixounavirus</taxon>
        <taxon>Felixounavirus LMP25</taxon>
    </lineage>
</organism>
<protein>
    <submittedName>
        <fullName evidence="2">Uncharacterized protein</fullName>
    </submittedName>
</protein>
<keyword evidence="1" id="KW-1133">Transmembrane helix</keyword>
<keyword evidence="1" id="KW-0812">Transmembrane</keyword>
<proteinExistence type="predicted"/>
<evidence type="ECO:0000313" key="3">
    <source>
        <dbReference type="Proteomes" id="UP000309349"/>
    </source>
</evidence>
<accession>A0A482MS49</accession>
<sequence length="40" mass="5128">MQNRRYATKTIQNMYNKFPHIVLRLTLMYWCLNYTYYEVF</sequence>
<dbReference type="EMBL" id="MK482688">
    <property type="protein sequence ID" value="QBQ76406.1"/>
    <property type="molecule type" value="Genomic_DNA"/>
</dbReference>
<feature type="transmembrane region" description="Helical" evidence="1">
    <location>
        <begin position="21"/>
        <end position="37"/>
    </location>
</feature>
<name>A0A482MS49_9CAUD</name>
<evidence type="ECO:0000313" key="2">
    <source>
        <dbReference type="EMBL" id="QBQ76406.1"/>
    </source>
</evidence>
<keyword evidence="1" id="KW-0472">Membrane</keyword>
<keyword evidence="3" id="KW-1185">Reference proteome</keyword>